<feature type="compositionally biased region" description="Polar residues" evidence="2">
    <location>
        <begin position="1245"/>
        <end position="1254"/>
    </location>
</feature>
<feature type="compositionally biased region" description="Low complexity" evidence="2">
    <location>
        <begin position="295"/>
        <end position="307"/>
    </location>
</feature>
<feature type="compositionally biased region" description="Low complexity" evidence="2">
    <location>
        <begin position="1185"/>
        <end position="1200"/>
    </location>
</feature>
<evidence type="ECO:0008006" key="7">
    <source>
        <dbReference type="Google" id="ProtNLM"/>
    </source>
</evidence>
<dbReference type="Pfam" id="PF02862">
    <property type="entry name" value="DDHD"/>
    <property type="match status" value="1"/>
</dbReference>
<dbReference type="PROSITE" id="PS50918">
    <property type="entry name" value="WWE"/>
    <property type="match status" value="1"/>
</dbReference>
<feature type="domain" description="WWE" evidence="3">
    <location>
        <begin position="1371"/>
        <end position="1452"/>
    </location>
</feature>
<feature type="region of interest" description="Disordered" evidence="2">
    <location>
        <begin position="217"/>
        <end position="333"/>
    </location>
</feature>
<reference evidence="5" key="1">
    <citation type="submission" date="2020-05" db="UniProtKB">
        <authorList>
            <consortium name="EnsemblMetazoa"/>
        </authorList>
    </citation>
    <scope>IDENTIFICATION</scope>
    <source>
        <strain evidence="5">USDA</strain>
    </source>
</reference>
<keyword evidence="6" id="KW-1185">Reference proteome</keyword>
<proteinExistence type="inferred from homology"/>
<feature type="compositionally biased region" description="Polar residues" evidence="2">
    <location>
        <begin position="477"/>
        <end position="486"/>
    </location>
</feature>
<dbReference type="InterPro" id="IPR004177">
    <property type="entry name" value="DDHD_dom"/>
</dbReference>
<feature type="compositionally biased region" description="Low complexity" evidence="2">
    <location>
        <begin position="967"/>
        <end position="979"/>
    </location>
</feature>
<feature type="region of interest" description="Disordered" evidence="2">
    <location>
        <begin position="1227"/>
        <end position="1254"/>
    </location>
</feature>
<sequence length="2047" mass="222818">MSDSSKHQQRTGATPIKNPLLSASVTGLTFDDFPNKPLLLPAAPPIVHVPSPPPPVTPTTLLGREHKSLVTVGSSSLDTENLDEINLNASAEDNTTTATIDTNANPLLEQTNTNDSILSQAASSFSALPSVASNVFSSFSKRITAISSRETTPSDPDPNGNFVPQPDIQPIYTQQQQYQQPSPTPPSSLVPQTATSLPFYAPPPAAALGGDFYSGSSAVPEASSLPPTEPPKFYSPAEVPSLPPSTAPAVPPPSAGGPNNFRFTAKKKLYAPIPGLSDQQQQHSAALFQPPTLSDPAAYDNNAAAYPPNDPFSQQSSYFNEERKSEERKAAGGGLFSKITNLAPTGVLQNITGLVQSAAGSITQTIKPETQPSGYEQQPTTGGNFGIVFDQGVPPPPPPAANYFAPNTLVEQQQANYPPPPPATGEIFQSNPSAAGFFQPQEGTFAQPPFLPPTAVDSRAQVNFFNPSAAPAIFDPFQQNSQTTDASRPPRPSSRPANSFSETVPLAIPPSVVSSRPPSQPAVSTSIVGQNTPATSQTPVTFFNPLEATSAPVINPTPPPQVGFFDPTKYLPNLPTAPGQQLPPEATATPPTQIGFFDPSKYLPNTNQEPQAGPSLPPTGATVSGVPLPGGQVSSSYRLQKGTKLYKNPLTAQETAPVQVTPNSVFGVTPTQFPPTNFGGSPNVFHQTPAGPPPAVYNPFGQGAAPSLTPVANIFVPSAEPQSVALFAPPATEVEEHRHQEVPLFAAPTQENTNTLLKAAPEVKENLSEREQVKLEPTPSAIPEVEDKQEPQIQTTEAVNPQYFFKPIEPAAEQAPAAELLQQTTNFFGSSQETQQFLQPIEPLQEPPIKQDATKTNEKETLITAIQDLTIATPTEPATAQPNLPPPKVPKGVVGDNPYRRGSAAEANKTAAVQPSLANFFTPTAATGTGDFSFFSSLPSAPDFSDLQGQSSNEAASNFLTTQRTEQQPQNQNLNFFNPSTTAEDTKPLEDISKQNLSTTSENIFNPKETEAKPQLSNFPKEDHSNQTPYPIDNKPQDLANPAFPQLPTSVGIIPAVTESPEEIHKHSEEAASTQQATPSIGFEGFLPQAGHSQSTPTNFFGTLSGENSGTELTTQLPSSIPTPLPSGNHSTDLFSQLSSPHINQSPSEEPPTSELSAHVPPPLGFENFMPTSAATKELLPNTTSQPESSAQDSQQQQQPQAPIVNNFSNYFNQTVSQETVKDTSSFFDNFSNQQSPARSVKNPPISSAAQASNEDQRIQNFFNNPPPKDADHVGDLNYDLVHSGLAIRNLQQRSLTPVSNLVEPPSSACSEFSTLNASEASVVKQEDTSRLEESSAVAEQSPLIKHYEELPEEVLKDLRMANMLQGEKTSPVASTSYKPAVKHWFYKRTVDAKQVWVPFSHYDSALLETSLIMEGDKPEIVAVEGGRYDVNISERLKRSVYWDSEPIEVRRCSWFYKAVDSKYIPYEESTADVLEAEYKQAAESGVWHKTIILGMGEQVVFHGPTVIVHFQQQQNQDAWGGTTVSQTTTRPRVVKRDLEDFNIAQGESQKVDHLLFMVHGIGSACDLKMRSVEEVVEDFRSIAHQLVQSHYKNSADLGLVGRVEVLPISWHSHLHSIELGIDEKLRSITLESIPKLRNFTNDTLLDILFYTSPTFAQRIMNTIVVSLNEIYMKYRQRHPDFNGGVSLAGHSLGSLILFDLLCHQYPIKESEEKNLENPDQEFLPTEAAGTANAASSSTTRDSNKSESTPISYTMGPAGTGQPFINYGQLKFQPKKFFALGSPIGMFVTIRGIDKLGLDFRLPTCPGFYNIFHPYDPVAYRIEALVNPDLSSARPVLIPHHKGRKRMHLELKETMARVSTDIKQRFLDKFKLTFDTVNFFGQMTKSKKETEELMEKEVEKVIEMQMQMERQGNQQTQSPDQQATVSPNEEQKHQLTPPTSANQSIRTRTDSVSTAVSDDMMEVDFPLGKLNDSKRIDFVLQEAPLEFINEYIFALSSHVCYWDSEDTILFVMKEIYSGLGISPDSQVPQQTMTIERPSSRNSSLSIS</sequence>
<dbReference type="Pfam" id="PF23464">
    <property type="entry name" value="WWE_3"/>
    <property type="match status" value="1"/>
</dbReference>
<dbReference type="PANTHER" id="PTHR23509:SF10">
    <property type="entry name" value="LD21067P"/>
    <property type="match status" value="1"/>
</dbReference>
<dbReference type="PROSITE" id="PS51043">
    <property type="entry name" value="DDHD"/>
    <property type="match status" value="1"/>
</dbReference>
<feature type="region of interest" description="Disordered" evidence="2">
    <location>
        <begin position="147"/>
        <end position="196"/>
    </location>
</feature>
<dbReference type="STRING" id="35570.A0A1I8PDN0"/>
<dbReference type="Proteomes" id="UP000095300">
    <property type="component" value="Unassembled WGS sequence"/>
</dbReference>
<evidence type="ECO:0000256" key="2">
    <source>
        <dbReference type="SAM" id="MobiDB-lite"/>
    </source>
</evidence>
<dbReference type="OrthoDB" id="69269at2759"/>
<feature type="domain" description="DDHD" evidence="4">
    <location>
        <begin position="1770"/>
        <end position="2017"/>
    </location>
</feature>
<feature type="compositionally biased region" description="Low complexity" evidence="2">
    <location>
        <begin position="509"/>
        <end position="524"/>
    </location>
</feature>
<evidence type="ECO:0000259" key="4">
    <source>
        <dbReference type="PROSITE" id="PS51043"/>
    </source>
</evidence>
<feature type="compositionally biased region" description="Polar residues" evidence="2">
    <location>
        <begin position="994"/>
        <end position="1004"/>
    </location>
</feature>
<feature type="region of interest" description="Disordered" evidence="2">
    <location>
        <begin position="1909"/>
        <end position="1953"/>
    </location>
</feature>
<evidence type="ECO:0000259" key="3">
    <source>
        <dbReference type="PROSITE" id="PS50918"/>
    </source>
</evidence>
<feature type="region of interest" description="Disordered" evidence="2">
    <location>
        <begin position="1082"/>
        <end position="1169"/>
    </location>
</feature>
<protein>
    <recommendedName>
        <fullName evidence="7">DDHD domain-containing protein</fullName>
    </recommendedName>
</protein>
<evidence type="ECO:0000313" key="6">
    <source>
        <dbReference type="Proteomes" id="UP000095300"/>
    </source>
</evidence>
<feature type="compositionally biased region" description="Polar residues" evidence="2">
    <location>
        <begin position="365"/>
        <end position="382"/>
    </location>
</feature>
<gene>
    <name evidence="5" type="primary">106087088</name>
</gene>
<feature type="compositionally biased region" description="Low complexity" evidence="2">
    <location>
        <begin position="164"/>
        <end position="181"/>
    </location>
</feature>
<accession>A0A1I8PDN0</accession>
<organism evidence="5 6">
    <name type="scientific">Stomoxys calcitrans</name>
    <name type="common">Stable fly</name>
    <name type="synonym">Conops calcitrans</name>
    <dbReference type="NCBI Taxonomy" id="35570"/>
    <lineage>
        <taxon>Eukaryota</taxon>
        <taxon>Metazoa</taxon>
        <taxon>Ecdysozoa</taxon>
        <taxon>Arthropoda</taxon>
        <taxon>Hexapoda</taxon>
        <taxon>Insecta</taxon>
        <taxon>Pterygota</taxon>
        <taxon>Neoptera</taxon>
        <taxon>Endopterygota</taxon>
        <taxon>Diptera</taxon>
        <taxon>Brachycera</taxon>
        <taxon>Muscomorpha</taxon>
        <taxon>Muscoidea</taxon>
        <taxon>Muscidae</taxon>
        <taxon>Stomoxys</taxon>
    </lineage>
</organism>
<dbReference type="InterPro" id="IPR058055">
    <property type="entry name" value="PA-PLA1"/>
</dbReference>
<feature type="compositionally biased region" description="Basic and acidic residues" evidence="2">
    <location>
        <begin position="320"/>
        <end position="330"/>
    </location>
</feature>
<name>A0A1I8PDN0_STOCA</name>
<dbReference type="GO" id="GO:0004620">
    <property type="term" value="F:phospholipase activity"/>
    <property type="evidence" value="ECO:0007669"/>
    <property type="project" value="TreeGrafter"/>
</dbReference>
<feature type="compositionally biased region" description="Basic and acidic residues" evidence="2">
    <location>
        <begin position="984"/>
        <end position="993"/>
    </location>
</feature>
<feature type="region of interest" description="Disordered" evidence="2">
    <location>
        <begin position="2026"/>
        <end position="2047"/>
    </location>
</feature>
<dbReference type="GO" id="GO:0030134">
    <property type="term" value="C:COPII-coated ER to Golgi transport vesicle"/>
    <property type="evidence" value="ECO:0007669"/>
    <property type="project" value="TreeGrafter"/>
</dbReference>
<feature type="compositionally biased region" description="Pro residues" evidence="2">
    <location>
        <begin position="241"/>
        <end position="255"/>
    </location>
</feature>
<evidence type="ECO:0000313" key="5">
    <source>
        <dbReference type="EnsemblMetazoa" id="SCAU007070-PD"/>
    </source>
</evidence>
<feature type="region of interest" description="Disordered" evidence="2">
    <location>
        <begin position="1181"/>
        <end position="1200"/>
    </location>
</feature>
<feature type="region of interest" description="Disordered" evidence="2">
    <location>
        <begin position="767"/>
        <end position="792"/>
    </location>
</feature>
<dbReference type="VEuPathDB" id="VectorBase:SCAU007070"/>
<dbReference type="PANTHER" id="PTHR23509">
    <property type="entry name" value="PA-PL1 PHOSPHOLIPASE FAMILY"/>
    <property type="match status" value="1"/>
</dbReference>
<dbReference type="GO" id="GO:0046872">
    <property type="term" value="F:metal ion binding"/>
    <property type="evidence" value="ECO:0007669"/>
    <property type="project" value="InterPro"/>
</dbReference>
<evidence type="ECO:0000256" key="1">
    <source>
        <dbReference type="ARBA" id="ARBA00038464"/>
    </source>
</evidence>
<comment type="similarity">
    <text evidence="1">Belongs to the PA-PLA1 family.</text>
</comment>
<feature type="region of interest" description="Disordered" evidence="2">
    <location>
        <begin position="471"/>
        <end position="532"/>
    </location>
</feature>
<dbReference type="KEGG" id="scac:106087088"/>
<feature type="region of interest" description="Disordered" evidence="2">
    <location>
        <begin position="961"/>
        <end position="1047"/>
    </location>
</feature>
<feature type="region of interest" description="Disordered" evidence="2">
    <location>
        <begin position="365"/>
        <end position="440"/>
    </location>
</feature>
<feature type="compositionally biased region" description="Low complexity" evidence="2">
    <location>
        <begin position="1146"/>
        <end position="1155"/>
    </location>
</feature>
<feature type="compositionally biased region" description="Low complexity" evidence="2">
    <location>
        <begin position="1227"/>
        <end position="1236"/>
    </location>
</feature>
<feature type="region of interest" description="Disordered" evidence="2">
    <location>
        <begin position="876"/>
        <end position="910"/>
    </location>
</feature>
<feature type="compositionally biased region" description="Polar residues" evidence="2">
    <location>
        <begin position="1091"/>
        <end position="1145"/>
    </location>
</feature>
<dbReference type="InterPro" id="IPR057825">
    <property type="entry name" value="WWE_SEC23-DDH2"/>
</dbReference>
<dbReference type="SMART" id="SM01127">
    <property type="entry name" value="DDHD"/>
    <property type="match status" value="1"/>
</dbReference>
<dbReference type="EnsemblMetazoa" id="SCAU007070-RD">
    <property type="protein sequence ID" value="SCAU007070-PD"/>
    <property type="gene ID" value="SCAU007070"/>
</dbReference>
<feature type="region of interest" description="Disordered" evidence="2">
    <location>
        <begin position="1728"/>
        <end position="1753"/>
    </location>
</feature>
<feature type="compositionally biased region" description="Low complexity" evidence="2">
    <location>
        <begin position="1728"/>
        <end position="1741"/>
    </location>
</feature>
<dbReference type="InterPro" id="IPR004170">
    <property type="entry name" value="WWE_dom"/>
</dbReference>